<reference evidence="2" key="1">
    <citation type="submission" date="2018-02" db="EMBL/GenBank/DDBJ databases">
        <title>Rhizophora mucronata_Transcriptome.</title>
        <authorList>
            <person name="Meera S.P."/>
            <person name="Sreeshan A."/>
            <person name="Augustine A."/>
        </authorList>
    </citation>
    <scope>NUCLEOTIDE SEQUENCE</scope>
    <source>
        <tissue evidence="2">Leaf</tissue>
    </source>
</reference>
<keyword evidence="1" id="KW-0472">Membrane</keyword>
<accession>A0A2P2QS82</accession>
<name>A0A2P2QS82_RHIMU</name>
<dbReference type="EMBL" id="GGEC01089359">
    <property type="protein sequence ID" value="MBX69843.1"/>
    <property type="molecule type" value="Transcribed_RNA"/>
</dbReference>
<protein>
    <submittedName>
        <fullName evidence="2">Uncharacterized protein</fullName>
    </submittedName>
</protein>
<sequence length="39" mass="4519">MHLTLVFYIEAFLCLYLGFSSMLYNKCMPENLLLGVQCV</sequence>
<evidence type="ECO:0000256" key="1">
    <source>
        <dbReference type="SAM" id="Phobius"/>
    </source>
</evidence>
<keyword evidence="1" id="KW-0812">Transmembrane</keyword>
<organism evidence="2">
    <name type="scientific">Rhizophora mucronata</name>
    <name type="common">Asiatic mangrove</name>
    <dbReference type="NCBI Taxonomy" id="61149"/>
    <lineage>
        <taxon>Eukaryota</taxon>
        <taxon>Viridiplantae</taxon>
        <taxon>Streptophyta</taxon>
        <taxon>Embryophyta</taxon>
        <taxon>Tracheophyta</taxon>
        <taxon>Spermatophyta</taxon>
        <taxon>Magnoliopsida</taxon>
        <taxon>eudicotyledons</taxon>
        <taxon>Gunneridae</taxon>
        <taxon>Pentapetalae</taxon>
        <taxon>rosids</taxon>
        <taxon>fabids</taxon>
        <taxon>Malpighiales</taxon>
        <taxon>Rhizophoraceae</taxon>
        <taxon>Rhizophora</taxon>
    </lineage>
</organism>
<feature type="transmembrane region" description="Helical" evidence="1">
    <location>
        <begin position="6"/>
        <end position="24"/>
    </location>
</feature>
<proteinExistence type="predicted"/>
<keyword evidence="1" id="KW-1133">Transmembrane helix</keyword>
<evidence type="ECO:0000313" key="2">
    <source>
        <dbReference type="EMBL" id="MBX69843.1"/>
    </source>
</evidence>
<dbReference type="AlphaFoldDB" id="A0A2P2QS82"/>